<dbReference type="CDD" id="cd17546">
    <property type="entry name" value="REC_hyHK_CKI1_RcsC-like"/>
    <property type="match status" value="1"/>
</dbReference>
<feature type="domain" description="Histidine kinase" evidence="8">
    <location>
        <begin position="489"/>
        <end position="710"/>
    </location>
</feature>
<keyword evidence="3 6" id="KW-0597">Phosphoprotein</keyword>
<keyword evidence="7" id="KW-1133">Transmembrane helix</keyword>
<evidence type="ECO:0000256" key="2">
    <source>
        <dbReference type="ARBA" id="ARBA00012438"/>
    </source>
</evidence>
<reference evidence="10 11" key="1">
    <citation type="submission" date="2018-03" db="EMBL/GenBank/DDBJ databases">
        <title>Genomic Encyclopedia of Archaeal and Bacterial Type Strains, Phase II (KMG-II): from individual species to whole genera.</title>
        <authorList>
            <person name="Goeker M."/>
        </authorList>
    </citation>
    <scope>NUCLEOTIDE SEQUENCE [LARGE SCALE GENOMIC DNA]</scope>
    <source>
        <strain evidence="10 11">DSM 100212</strain>
    </source>
</reference>
<dbReference type="InterPro" id="IPR036890">
    <property type="entry name" value="HATPase_C_sf"/>
</dbReference>
<feature type="transmembrane region" description="Helical" evidence="7">
    <location>
        <begin position="213"/>
        <end position="232"/>
    </location>
</feature>
<dbReference type="Gene3D" id="1.10.287.130">
    <property type="match status" value="1"/>
</dbReference>
<dbReference type="Pfam" id="PF00512">
    <property type="entry name" value="HisKA"/>
    <property type="match status" value="1"/>
</dbReference>
<dbReference type="AlphaFoldDB" id="A0A2T0WRV6"/>
<name>A0A2T0WRV6_9RHOB</name>
<evidence type="ECO:0000256" key="1">
    <source>
        <dbReference type="ARBA" id="ARBA00000085"/>
    </source>
</evidence>
<dbReference type="SUPFAM" id="SSF55785">
    <property type="entry name" value="PYP-like sensor domain (PAS domain)"/>
    <property type="match status" value="1"/>
</dbReference>
<dbReference type="PRINTS" id="PR00344">
    <property type="entry name" value="BCTRLSENSOR"/>
</dbReference>
<dbReference type="SMART" id="SM00448">
    <property type="entry name" value="REC"/>
    <property type="match status" value="1"/>
</dbReference>
<organism evidence="10 11">
    <name type="scientific">Donghicola tyrosinivorans</name>
    <dbReference type="NCBI Taxonomy" id="1652492"/>
    <lineage>
        <taxon>Bacteria</taxon>
        <taxon>Pseudomonadati</taxon>
        <taxon>Pseudomonadota</taxon>
        <taxon>Alphaproteobacteria</taxon>
        <taxon>Rhodobacterales</taxon>
        <taxon>Roseobacteraceae</taxon>
        <taxon>Donghicola</taxon>
    </lineage>
</organism>
<dbReference type="InterPro" id="IPR004358">
    <property type="entry name" value="Sig_transdc_His_kin-like_C"/>
</dbReference>
<protein>
    <recommendedName>
        <fullName evidence="2">histidine kinase</fullName>
        <ecNumber evidence="2">2.7.13.3</ecNumber>
    </recommendedName>
</protein>
<gene>
    <name evidence="10" type="ORF">CLV74_106140</name>
</gene>
<dbReference type="InterPro" id="IPR011006">
    <property type="entry name" value="CheY-like_superfamily"/>
</dbReference>
<evidence type="ECO:0000256" key="7">
    <source>
        <dbReference type="SAM" id="Phobius"/>
    </source>
</evidence>
<proteinExistence type="predicted"/>
<feature type="transmembrane region" description="Helical" evidence="7">
    <location>
        <begin position="239"/>
        <end position="256"/>
    </location>
</feature>
<feature type="transmembrane region" description="Helical" evidence="7">
    <location>
        <begin position="132"/>
        <end position="153"/>
    </location>
</feature>
<dbReference type="OrthoDB" id="9795133at2"/>
<evidence type="ECO:0000256" key="4">
    <source>
        <dbReference type="ARBA" id="ARBA00022679"/>
    </source>
</evidence>
<dbReference type="Proteomes" id="UP000238392">
    <property type="component" value="Unassembled WGS sequence"/>
</dbReference>
<comment type="catalytic activity">
    <reaction evidence="1">
        <text>ATP + protein L-histidine = ADP + protein N-phospho-L-histidine.</text>
        <dbReference type="EC" id="2.7.13.3"/>
    </reaction>
</comment>
<feature type="transmembrane region" description="Helical" evidence="7">
    <location>
        <begin position="165"/>
        <end position="187"/>
    </location>
</feature>
<dbReference type="SUPFAM" id="SSF52172">
    <property type="entry name" value="CheY-like"/>
    <property type="match status" value="1"/>
</dbReference>
<dbReference type="GO" id="GO:0005886">
    <property type="term" value="C:plasma membrane"/>
    <property type="evidence" value="ECO:0007669"/>
    <property type="project" value="TreeGrafter"/>
</dbReference>
<dbReference type="RefSeq" id="WP_106264539.1">
    <property type="nucleotide sequence ID" value="NZ_PVTQ01000006.1"/>
</dbReference>
<feature type="transmembrane region" description="Helical" evidence="7">
    <location>
        <begin position="70"/>
        <end position="88"/>
    </location>
</feature>
<evidence type="ECO:0000259" key="8">
    <source>
        <dbReference type="PROSITE" id="PS50109"/>
    </source>
</evidence>
<dbReference type="SMART" id="SM00387">
    <property type="entry name" value="HATPase_c"/>
    <property type="match status" value="1"/>
</dbReference>
<evidence type="ECO:0000313" key="11">
    <source>
        <dbReference type="Proteomes" id="UP000238392"/>
    </source>
</evidence>
<dbReference type="InterPro" id="IPR005467">
    <property type="entry name" value="His_kinase_dom"/>
</dbReference>
<dbReference type="PROSITE" id="PS50109">
    <property type="entry name" value="HIS_KIN"/>
    <property type="match status" value="1"/>
</dbReference>
<dbReference type="EMBL" id="PVTQ01000006">
    <property type="protein sequence ID" value="PRY89438.1"/>
    <property type="molecule type" value="Genomic_DNA"/>
</dbReference>
<dbReference type="InterPro" id="IPR003594">
    <property type="entry name" value="HATPase_dom"/>
</dbReference>
<dbReference type="Pfam" id="PF02518">
    <property type="entry name" value="HATPase_c"/>
    <property type="match status" value="1"/>
</dbReference>
<dbReference type="Gene3D" id="3.40.50.2300">
    <property type="match status" value="1"/>
</dbReference>
<feature type="transmembrane region" description="Helical" evidence="7">
    <location>
        <begin position="317"/>
        <end position="334"/>
    </location>
</feature>
<dbReference type="PANTHER" id="PTHR43047">
    <property type="entry name" value="TWO-COMPONENT HISTIDINE PROTEIN KINASE"/>
    <property type="match status" value="1"/>
</dbReference>
<dbReference type="InterPro" id="IPR035965">
    <property type="entry name" value="PAS-like_dom_sf"/>
</dbReference>
<dbReference type="CDD" id="cd00075">
    <property type="entry name" value="HATPase"/>
    <property type="match status" value="1"/>
</dbReference>
<keyword evidence="5 10" id="KW-0418">Kinase</keyword>
<keyword evidence="7" id="KW-0472">Membrane</keyword>
<keyword evidence="7" id="KW-0812">Transmembrane</keyword>
<keyword evidence="11" id="KW-1185">Reference proteome</keyword>
<dbReference type="Pfam" id="PF00072">
    <property type="entry name" value="Response_reg"/>
    <property type="match status" value="1"/>
</dbReference>
<accession>A0A2T0WRV6</accession>
<dbReference type="Gene3D" id="3.30.565.10">
    <property type="entry name" value="Histidine kinase-like ATPase, C-terminal domain"/>
    <property type="match status" value="1"/>
</dbReference>
<dbReference type="PANTHER" id="PTHR43047:SF72">
    <property type="entry name" value="OSMOSENSING HISTIDINE PROTEIN KINASE SLN1"/>
    <property type="match status" value="1"/>
</dbReference>
<feature type="domain" description="Response regulatory" evidence="9">
    <location>
        <begin position="732"/>
        <end position="846"/>
    </location>
</feature>
<evidence type="ECO:0000256" key="3">
    <source>
        <dbReference type="ARBA" id="ARBA00022553"/>
    </source>
</evidence>
<comment type="caution">
    <text evidence="10">The sequence shown here is derived from an EMBL/GenBank/DDBJ whole genome shotgun (WGS) entry which is preliminary data.</text>
</comment>
<dbReference type="EC" id="2.7.13.3" evidence="2"/>
<dbReference type="SUPFAM" id="SSF55874">
    <property type="entry name" value="ATPase domain of HSP90 chaperone/DNA topoisomerase II/histidine kinase"/>
    <property type="match status" value="1"/>
</dbReference>
<evidence type="ECO:0000256" key="6">
    <source>
        <dbReference type="PROSITE-ProRule" id="PRU00169"/>
    </source>
</evidence>
<evidence type="ECO:0000313" key="10">
    <source>
        <dbReference type="EMBL" id="PRY89438.1"/>
    </source>
</evidence>
<dbReference type="InterPro" id="IPR001789">
    <property type="entry name" value="Sig_transdc_resp-reg_receiver"/>
</dbReference>
<dbReference type="GO" id="GO:0009927">
    <property type="term" value="F:histidine phosphotransfer kinase activity"/>
    <property type="evidence" value="ECO:0007669"/>
    <property type="project" value="TreeGrafter"/>
</dbReference>
<feature type="transmembrane region" description="Helical" evidence="7">
    <location>
        <begin position="95"/>
        <end position="112"/>
    </location>
</feature>
<dbReference type="PROSITE" id="PS50110">
    <property type="entry name" value="RESPONSE_REGULATORY"/>
    <property type="match status" value="1"/>
</dbReference>
<dbReference type="SMART" id="SM00388">
    <property type="entry name" value="HisKA"/>
    <property type="match status" value="1"/>
</dbReference>
<keyword evidence="4" id="KW-0808">Transferase</keyword>
<dbReference type="CDD" id="cd00082">
    <property type="entry name" value="HisKA"/>
    <property type="match status" value="1"/>
</dbReference>
<sequence length="856" mass="94203">MHKSAQVGQFWSHENAYGQVYRDFEVSRLSVISEAIQSRPVFHSVLYLSVVLFWTISISYGAALHGPNTIAVNLSPHVALFTACVGIVTYPKRLTWVPILALAGLFFVPAILPFSGKPMWITMPEVTWDLLGFMWGANMLSGVLVGHIVRQVYAQIARKFPPLDTALLVTAVISVAFLVICTIQFLAVQKFASKLDPAHLAALGFDENYNDFALNRTLRGTAVVGGFMVAILNMPTRASLLRAAPILGVFPALALMHQSDSGGYAMMDVGLLALLLALTLPARVAPLIVIVGVAIYSAMTGAYLTDTAPRDFESFLLQRYAILMLFIIVLAMALRSRLSYDLAQREASIRRLSTVRNFAGVGLFAINVPRDMMRVDPAAQRLVGLPASDDLEALLSRFEHEDQEALRRMILSGDAGSHTLLVRLAHVRANGEQRILRVHLWSEQNLWREHIAYGMMVEVTDEHKRQRALSDALSELSVRQERQKQLFSIVSHELRTPASVISMLIDELKSGEDLAETTSQMREASSQLLNVLDDMRQAVNPEKNQRIHHEAYVPADVAESLRNTYQLLARGNQMRLSVELEQGARSTLKGDAKRIKQVLGNLVRNGIIHSNGSEIRIAYQELPQDLVDRRILAQGCWTVTDDGVGIPEADVERLFEPFERGSQDARNQADGSGLGLYIAKQTIELLGGELTYFTAPQGGAGYRIWLPDPLEKAVVHEEEGKEVVCAGFAKMSVLVAEDNALVAKITTKQLSRVFGSIRLASNGREAWEAIREEQPDILLTDLFMPEMTGDELVRALRADGVTIPIIGLTAAVVGDDTARFIEAGVTAVMSKPLNVANLCQTLQNEMGKPPAADTGT</sequence>
<dbReference type="GO" id="GO:0000155">
    <property type="term" value="F:phosphorelay sensor kinase activity"/>
    <property type="evidence" value="ECO:0007669"/>
    <property type="project" value="InterPro"/>
</dbReference>
<dbReference type="InterPro" id="IPR003661">
    <property type="entry name" value="HisK_dim/P_dom"/>
</dbReference>
<feature type="transmembrane region" description="Helical" evidence="7">
    <location>
        <begin position="45"/>
        <end position="64"/>
    </location>
</feature>
<evidence type="ECO:0000259" key="9">
    <source>
        <dbReference type="PROSITE" id="PS50110"/>
    </source>
</evidence>
<evidence type="ECO:0000256" key="5">
    <source>
        <dbReference type="ARBA" id="ARBA00022777"/>
    </source>
</evidence>
<dbReference type="InterPro" id="IPR036097">
    <property type="entry name" value="HisK_dim/P_sf"/>
</dbReference>
<feature type="modified residue" description="4-aspartylphosphate" evidence="6">
    <location>
        <position position="781"/>
    </location>
</feature>
<dbReference type="SUPFAM" id="SSF47384">
    <property type="entry name" value="Homodimeric domain of signal transducing histidine kinase"/>
    <property type="match status" value="1"/>
</dbReference>